<keyword evidence="3 8" id="KW-0732">Signal</keyword>
<feature type="signal peptide" evidence="8">
    <location>
        <begin position="1"/>
        <end position="21"/>
    </location>
</feature>
<evidence type="ECO:0000256" key="4">
    <source>
        <dbReference type="ARBA" id="ARBA00023136"/>
    </source>
</evidence>
<proteinExistence type="inferred from homology"/>
<evidence type="ECO:0000256" key="5">
    <source>
        <dbReference type="ARBA" id="ARBA00023139"/>
    </source>
</evidence>
<evidence type="ECO:0000256" key="1">
    <source>
        <dbReference type="ARBA" id="ARBA00004442"/>
    </source>
</evidence>
<dbReference type="GO" id="GO:0009279">
    <property type="term" value="C:cell outer membrane"/>
    <property type="evidence" value="ECO:0007669"/>
    <property type="project" value="UniProtKB-SubCell"/>
</dbReference>
<reference evidence="9 10" key="1">
    <citation type="submission" date="2020-03" db="EMBL/GenBank/DDBJ databases">
        <title>Genomic analysis of Bacteroides faecium CBA7301.</title>
        <authorList>
            <person name="Kim J."/>
            <person name="Roh S.W."/>
        </authorList>
    </citation>
    <scope>NUCLEOTIDE SEQUENCE [LARGE SCALE GENOMIC DNA]</scope>
    <source>
        <strain evidence="9 10">CBA7301</strain>
    </source>
</reference>
<keyword evidence="10" id="KW-1185">Reference proteome</keyword>
<dbReference type="Proteomes" id="UP000501780">
    <property type="component" value="Chromosome"/>
</dbReference>
<evidence type="ECO:0000256" key="8">
    <source>
        <dbReference type="SAM" id="SignalP"/>
    </source>
</evidence>
<keyword evidence="5" id="KW-0564">Palmitate</keyword>
<dbReference type="PROSITE" id="PS51257">
    <property type="entry name" value="PROKAR_LIPOPROTEIN"/>
    <property type="match status" value="1"/>
</dbReference>
<keyword evidence="7" id="KW-0449">Lipoprotein</keyword>
<evidence type="ECO:0000256" key="7">
    <source>
        <dbReference type="ARBA" id="ARBA00023288"/>
    </source>
</evidence>
<dbReference type="InterPro" id="IPR014941">
    <property type="entry name" value="FimB/Mfa2/Mfa3"/>
</dbReference>
<evidence type="ECO:0000313" key="9">
    <source>
        <dbReference type="EMBL" id="QIU96368.1"/>
    </source>
</evidence>
<keyword evidence="6" id="KW-0998">Cell outer membrane</keyword>
<evidence type="ECO:0000313" key="10">
    <source>
        <dbReference type="Proteomes" id="UP000501780"/>
    </source>
</evidence>
<comment type="similarity">
    <text evidence="2">Belongs to the bacteroidetes fimbrillin superfamily. FimB/Mfa2 family.</text>
</comment>
<organism evidence="9 10">
    <name type="scientific">Bacteroides faecium</name>
    <dbReference type="NCBI Taxonomy" id="2715212"/>
    <lineage>
        <taxon>Bacteria</taxon>
        <taxon>Pseudomonadati</taxon>
        <taxon>Bacteroidota</taxon>
        <taxon>Bacteroidia</taxon>
        <taxon>Bacteroidales</taxon>
        <taxon>Bacteroidaceae</taxon>
        <taxon>Bacteroides</taxon>
    </lineage>
</organism>
<feature type="chain" id="PRO_5026343709" evidence="8">
    <location>
        <begin position="22"/>
        <end position="294"/>
    </location>
</feature>
<evidence type="ECO:0000256" key="3">
    <source>
        <dbReference type="ARBA" id="ARBA00022729"/>
    </source>
</evidence>
<sequence length="294" mass="31911">METYKIISYTALFLGASFLTASCVKDDIYNTPHPTTGAIKITTDWNMRSSESVLPTDYLLRIGATADQKVTDATNVYHTLFTPGQYELLAYNVPSGMTINGNIATVNTTTDGNTIEALPGYLFSAAQTLDVQKDDTLRTTVKMQQRVRQLTLVLKLKEGDENRFKRVVTTLNGIATSVDLRTGTLSSAENVSITPSFELSTDAADHLPRLTTTVNLLGIIPTESQNLAITVTMNDGTSHLINSNLTDLLKNFSQSIEPLTLDANLELPIEMGASGSINDWTPGLEEGQGDVEAN</sequence>
<evidence type="ECO:0000256" key="2">
    <source>
        <dbReference type="ARBA" id="ARBA00007248"/>
    </source>
</evidence>
<protein>
    <submittedName>
        <fullName evidence="9">FimB/Mfa2 family fimbrial subunit</fullName>
    </submittedName>
</protein>
<name>A0A6H0KV60_9BACE</name>
<evidence type="ECO:0000256" key="6">
    <source>
        <dbReference type="ARBA" id="ARBA00023237"/>
    </source>
</evidence>
<dbReference type="AlphaFoldDB" id="A0A6H0KV60"/>
<dbReference type="EMBL" id="CP050831">
    <property type="protein sequence ID" value="QIU96368.1"/>
    <property type="molecule type" value="Genomic_DNA"/>
</dbReference>
<dbReference type="RefSeq" id="WP_167965733.1">
    <property type="nucleotide sequence ID" value="NZ_CP050831.1"/>
</dbReference>
<keyword evidence="4" id="KW-0472">Membrane</keyword>
<gene>
    <name evidence="9" type="ORF">BacF7301_20405</name>
</gene>
<accession>A0A6H0KV60</accession>
<comment type="subcellular location">
    <subcellularLocation>
        <location evidence="1">Cell outer membrane</location>
    </subcellularLocation>
</comment>
<dbReference type="KEGG" id="bfc:BacF7301_20405"/>
<dbReference type="Pfam" id="PF08842">
    <property type="entry name" value="Mfa2"/>
    <property type="match status" value="1"/>
</dbReference>